<dbReference type="EMBL" id="SJPJ01000002">
    <property type="protein sequence ID" value="TWT76306.1"/>
    <property type="molecule type" value="Genomic_DNA"/>
</dbReference>
<accession>A0A5C5YN42</accession>
<sequence length="67" mass="7502">MVQPIKPILFDFKSDRRRSADLTECKLCIAIVNGIESMTHAACENGHSLCDYIAHVWVKILLSKATV</sequence>
<organism evidence="1 2">
    <name type="scientific">Novipirellula herctigrandis</name>
    <dbReference type="NCBI Taxonomy" id="2527986"/>
    <lineage>
        <taxon>Bacteria</taxon>
        <taxon>Pseudomonadati</taxon>
        <taxon>Planctomycetota</taxon>
        <taxon>Planctomycetia</taxon>
        <taxon>Pirellulales</taxon>
        <taxon>Pirellulaceae</taxon>
        <taxon>Novipirellula</taxon>
    </lineage>
</organism>
<evidence type="ECO:0000313" key="1">
    <source>
        <dbReference type="EMBL" id="TWT76306.1"/>
    </source>
</evidence>
<protein>
    <submittedName>
        <fullName evidence="1">Uncharacterized protein</fullName>
    </submittedName>
</protein>
<reference evidence="1 2" key="1">
    <citation type="submission" date="2019-02" db="EMBL/GenBank/DDBJ databases">
        <title>Deep-cultivation of Planctomycetes and their phenomic and genomic characterization uncovers novel biology.</title>
        <authorList>
            <person name="Wiegand S."/>
            <person name="Jogler M."/>
            <person name="Boedeker C."/>
            <person name="Pinto D."/>
            <person name="Vollmers J."/>
            <person name="Rivas-Marin E."/>
            <person name="Kohn T."/>
            <person name="Peeters S.H."/>
            <person name="Heuer A."/>
            <person name="Rast P."/>
            <person name="Oberbeckmann S."/>
            <person name="Bunk B."/>
            <person name="Jeske O."/>
            <person name="Meyerdierks A."/>
            <person name="Storesund J.E."/>
            <person name="Kallscheuer N."/>
            <person name="Luecker S."/>
            <person name="Lage O.M."/>
            <person name="Pohl T."/>
            <person name="Merkel B.J."/>
            <person name="Hornburger P."/>
            <person name="Mueller R.-W."/>
            <person name="Bruemmer F."/>
            <person name="Labrenz M."/>
            <person name="Spormann A.M."/>
            <person name="Op Den Camp H."/>
            <person name="Overmann J."/>
            <person name="Amann R."/>
            <person name="Jetten M.S.M."/>
            <person name="Mascher T."/>
            <person name="Medema M.H."/>
            <person name="Devos D.P."/>
            <person name="Kaster A.-K."/>
            <person name="Ovreas L."/>
            <person name="Rohde M."/>
            <person name="Galperin M.Y."/>
            <person name="Jogler C."/>
        </authorList>
    </citation>
    <scope>NUCLEOTIDE SEQUENCE [LARGE SCALE GENOMIC DNA]</scope>
    <source>
        <strain evidence="1 2">CA13</strain>
    </source>
</reference>
<dbReference type="Proteomes" id="UP000315010">
    <property type="component" value="Unassembled WGS sequence"/>
</dbReference>
<dbReference type="AlphaFoldDB" id="A0A5C5YN42"/>
<evidence type="ECO:0000313" key="2">
    <source>
        <dbReference type="Proteomes" id="UP000315010"/>
    </source>
</evidence>
<gene>
    <name evidence="1" type="ORF">CA13_67990</name>
</gene>
<dbReference type="RefSeq" id="WP_146404098.1">
    <property type="nucleotide sequence ID" value="NZ_SJPJ01000002.1"/>
</dbReference>
<proteinExistence type="predicted"/>
<name>A0A5C5YN42_9BACT</name>
<keyword evidence="2" id="KW-1185">Reference proteome</keyword>
<comment type="caution">
    <text evidence="1">The sequence shown here is derived from an EMBL/GenBank/DDBJ whole genome shotgun (WGS) entry which is preliminary data.</text>
</comment>